<dbReference type="InterPro" id="IPR050921">
    <property type="entry name" value="T4SS_GSP_E_ATPase"/>
</dbReference>
<dbReference type="AlphaFoldDB" id="A0A081FZP0"/>
<dbReference type="InterPro" id="IPR006321">
    <property type="entry name" value="PilT/PilU"/>
</dbReference>
<dbReference type="GO" id="GO:0016887">
    <property type="term" value="F:ATP hydrolysis activity"/>
    <property type="evidence" value="ECO:0007669"/>
    <property type="project" value="InterPro"/>
</dbReference>
<dbReference type="PATRIC" id="fig|1232683.4.peg.1704"/>
<name>A0A081FZP0_9GAMM</name>
<comment type="caution">
    <text evidence="3">The sequence shown here is derived from an EMBL/GenBank/DDBJ whole genome shotgun (WGS) entry which is preliminary data.</text>
</comment>
<dbReference type="GO" id="GO:0005524">
    <property type="term" value="F:ATP binding"/>
    <property type="evidence" value="ECO:0007669"/>
    <property type="project" value="InterPro"/>
</dbReference>
<proteinExistence type="inferred from homology"/>
<dbReference type="Pfam" id="PF00437">
    <property type="entry name" value="T2SSE"/>
    <property type="match status" value="1"/>
</dbReference>
<dbReference type="CDD" id="cd01131">
    <property type="entry name" value="PilT"/>
    <property type="match status" value="1"/>
</dbReference>
<dbReference type="NCBIfam" id="TIGR01420">
    <property type="entry name" value="pilT_fam"/>
    <property type="match status" value="1"/>
</dbReference>
<keyword evidence="4" id="KW-1185">Reference proteome</keyword>
<evidence type="ECO:0000256" key="1">
    <source>
        <dbReference type="ARBA" id="ARBA00006611"/>
    </source>
</evidence>
<dbReference type="PROSITE" id="PS00662">
    <property type="entry name" value="T2SP_E"/>
    <property type="match status" value="1"/>
</dbReference>
<dbReference type="Gene3D" id="3.40.50.300">
    <property type="entry name" value="P-loop containing nucleotide triphosphate hydrolases"/>
    <property type="match status" value="1"/>
</dbReference>
<dbReference type="PANTHER" id="PTHR30486">
    <property type="entry name" value="TWITCHING MOTILITY PROTEIN PILT"/>
    <property type="match status" value="1"/>
</dbReference>
<dbReference type="Gene3D" id="3.30.450.90">
    <property type="match status" value="1"/>
</dbReference>
<dbReference type="InterPro" id="IPR027417">
    <property type="entry name" value="P-loop_NTPase"/>
</dbReference>
<comment type="similarity">
    <text evidence="1">Belongs to the GSP E family.</text>
</comment>
<evidence type="ECO:0000259" key="2">
    <source>
        <dbReference type="PROSITE" id="PS00662"/>
    </source>
</evidence>
<sequence>MLDLNQYLRLMVDKQASDLFFSTDSPVQIKIEGVLRPIGDKPLQPGVTAELAESLMTDKQRQVFADEMEMNFSHSPKDIGRFRVNVYRQRGDVALVIRYIRSNIPSLKELNLPDCLQEFVMMRSGLVLIVGATGAGKSTTLASMIEHRNQRASGHILTIEDPIEFMHTNKRSLINQREVGIDTLSYENALMNGLREAPDVILIGEIRDRQTMEQAIRYSETGHLCLSTLHANNSVQAIEHIANFFMENEQKKIDQDLSLNLRAIVSQRLVRDKQKRFLPTTEVLVNTPFVSELIGRGEFNRIREAIEQSSDPHSHTFDEDLLELYSAGKISEDEVLHNADSRNNVTLKMKLLGGA</sequence>
<dbReference type="OrthoDB" id="9776961at2"/>
<protein>
    <submittedName>
        <fullName evidence="3">Twitching motility protein PilT</fullName>
    </submittedName>
</protein>
<dbReference type="EMBL" id="JMQN01000021">
    <property type="protein sequence ID" value="KEA63995.1"/>
    <property type="molecule type" value="Genomic_DNA"/>
</dbReference>
<dbReference type="SUPFAM" id="SSF52540">
    <property type="entry name" value="P-loop containing nucleoside triphosphate hydrolases"/>
    <property type="match status" value="1"/>
</dbReference>
<dbReference type="eggNOG" id="COG5008">
    <property type="taxonomic scope" value="Bacteria"/>
</dbReference>
<gene>
    <name evidence="3" type="ORF">ADIMK_1730</name>
</gene>
<dbReference type="STRING" id="1232683.ADIMK_1730"/>
<dbReference type="RefSeq" id="WP_036186376.1">
    <property type="nucleotide sequence ID" value="NZ_JMQN01000021.1"/>
</dbReference>
<dbReference type="PANTHER" id="PTHR30486:SF12">
    <property type="entry name" value="TYPE IV PILUS ATPASE PILU"/>
    <property type="match status" value="1"/>
</dbReference>
<reference evidence="3 4" key="1">
    <citation type="submission" date="2014-04" db="EMBL/GenBank/DDBJ databases">
        <title>Marinobacterium kochiensis sp. nov., isolated from sediment sample collected from Kochi backwaters in Kerala, India.</title>
        <authorList>
            <person name="Singh A."/>
            <person name="Pinnaka A.K."/>
        </authorList>
    </citation>
    <scope>NUCLEOTIDE SEQUENCE [LARGE SCALE GENOMIC DNA]</scope>
    <source>
        <strain evidence="3 4">AK27</strain>
    </source>
</reference>
<dbReference type="InterPro" id="IPR001482">
    <property type="entry name" value="T2SS/T4SS_dom"/>
</dbReference>
<evidence type="ECO:0000313" key="3">
    <source>
        <dbReference type="EMBL" id="KEA63995.1"/>
    </source>
</evidence>
<accession>A0A081FZP0</accession>
<feature type="domain" description="Bacterial type II secretion system protein E" evidence="2">
    <location>
        <begin position="194"/>
        <end position="208"/>
    </location>
</feature>
<evidence type="ECO:0000313" key="4">
    <source>
        <dbReference type="Proteomes" id="UP000028252"/>
    </source>
</evidence>
<dbReference type="Proteomes" id="UP000028252">
    <property type="component" value="Unassembled WGS sequence"/>
</dbReference>
<organism evidence="3 4">
    <name type="scientific">Marinobacterium lacunae</name>
    <dbReference type="NCBI Taxonomy" id="1232683"/>
    <lineage>
        <taxon>Bacteria</taxon>
        <taxon>Pseudomonadati</taxon>
        <taxon>Pseudomonadota</taxon>
        <taxon>Gammaproteobacteria</taxon>
        <taxon>Oceanospirillales</taxon>
        <taxon>Oceanospirillaceae</taxon>
        <taxon>Marinobacterium</taxon>
    </lineage>
</organism>